<keyword evidence="6" id="KW-1185">Reference proteome</keyword>
<evidence type="ECO:0000313" key="5">
    <source>
        <dbReference type="EMBL" id="KAF7506907.1"/>
    </source>
</evidence>
<dbReference type="Proteomes" id="UP000606974">
    <property type="component" value="Unassembled WGS sequence"/>
</dbReference>
<dbReference type="GO" id="GO:0031957">
    <property type="term" value="F:very long-chain fatty acid-CoA ligase activity"/>
    <property type="evidence" value="ECO:0007669"/>
    <property type="project" value="TreeGrafter"/>
</dbReference>
<comment type="caution">
    <text evidence="5">The sequence shown here is derived from an EMBL/GenBank/DDBJ whole genome shotgun (WGS) entry which is preliminary data.</text>
</comment>
<gene>
    <name evidence="5" type="ORF">GJ744_011148</name>
</gene>
<evidence type="ECO:0000256" key="1">
    <source>
        <dbReference type="ARBA" id="ARBA00022450"/>
    </source>
</evidence>
<dbReference type="Gene3D" id="3.40.50.12780">
    <property type="entry name" value="N-terminal domain of ligase-like"/>
    <property type="match status" value="1"/>
</dbReference>
<accession>A0A8H7E2F2</accession>
<dbReference type="Gene3D" id="1.10.1200.10">
    <property type="entry name" value="ACP-like"/>
    <property type="match status" value="1"/>
</dbReference>
<evidence type="ECO:0000313" key="6">
    <source>
        <dbReference type="Proteomes" id="UP000606974"/>
    </source>
</evidence>
<sequence>MNLCAEQVHIQAADILTDPIKFLHLLHEHRVEYTFGPNFFLARLSEAIASSAPQGLNLSHLRAFISGVESNTVTTCATLSQQLRRYGVKEEVVRPGFGMTETCAGSIYSKMCPSYDQDRHLEFASLGSPIPGIKMRVANNQAIQTAAGEVGDLHVTGPIVFKEYFNNSEATKAAFSPDGWFITGDRAYLDENGYLNLVGRSTDTIITNGVKFSSTEIQTAIEEEKISGVAASFTVVFPYRAPQSHTESICVIYSPEYVENDAKARFSATEAISKVVSLTTSTKPAEILPLPKSMLEKTSLGKISRTKVKAAFSRGAYNPHQTENSAALCDYRFSITIPPSTPTETRLAQILISLLSLPASSSIPANTSIFTLGITSITLLTLKSQIETQLTHRPIPLSLLLRSPTIKDISSALSSLNPAPPNYDPIVPLNTIPLPPYRSLQRSPSSSSTPAQATSSSSST</sequence>
<evidence type="ECO:0000256" key="3">
    <source>
        <dbReference type="SAM" id="MobiDB-lite"/>
    </source>
</evidence>
<dbReference type="PANTHER" id="PTHR24096">
    <property type="entry name" value="LONG-CHAIN-FATTY-ACID--COA LIGASE"/>
    <property type="match status" value="1"/>
</dbReference>
<proteinExistence type="predicted"/>
<dbReference type="InterPro" id="IPR036736">
    <property type="entry name" value="ACP-like_sf"/>
</dbReference>
<feature type="compositionally biased region" description="Low complexity" evidence="3">
    <location>
        <begin position="437"/>
        <end position="460"/>
    </location>
</feature>
<dbReference type="Gene3D" id="3.30.300.30">
    <property type="match status" value="1"/>
</dbReference>
<feature type="region of interest" description="Disordered" evidence="3">
    <location>
        <begin position="436"/>
        <end position="460"/>
    </location>
</feature>
<dbReference type="Pfam" id="PF00550">
    <property type="entry name" value="PP-binding"/>
    <property type="match status" value="1"/>
</dbReference>
<keyword evidence="2" id="KW-0597">Phosphoprotein</keyword>
<reference evidence="5" key="1">
    <citation type="submission" date="2020-02" db="EMBL/GenBank/DDBJ databases">
        <authorList>
            <person name="Palmer J.M."/>
        </authorList>
    </citation>
    <scope>NUCLEOTIDE SEQUENCE</scope>
    <source>
        <strain evidence="5">EPUS1.4</strain>
        <tissue evidence="5">Thallus</tissue>
    </source>
</reference>
<dbReference type="GO" id="GO:0006633">
    <property type="term" value="P:fatty acid biosynthetic process"/>
    <property type="evidence" value="ECO:0007669"/>
    <property type="project" value="TreeGrafter"/>
</dbReference>
<dbReference type="InterPro" id="IPR020806">
    <property type="entry name" value="PKS_PP-bd"/>
</dbReference>
<dbReference type="InterPro" id="IPR000873">
    <property type="entry name" value="AMP-dep_synth/lig_dom"/>
</dbReference>
<dbReference type="EMBL" id="JAACFV010000078">
    <property type="protein sequence ID" value="KAF7506907.1"/>
    <property type="molecule type" value="Genomic_DNA"/>
</dbReference>
<dbReference type="OrthoDB" id="10253869at2759"/>
<name>A0A8H7E2F2_9EURO</name>
<evidence type="ECO:0000256" key="2">
    <source>
        <dbReference type="ARBA" id="ARBA00022553"/>
    </source>
</evidence>
<protein>
    <recommendedName>
        <fullName evidence="4">Carrier domain-containing protein</fullName>
    </recommendedName>
</protein>
<dbReference type="InterPro" id="IPR009081">
    <property type="entry name" value="PP-bd_ACP"/>
</dbReference>
<dbReference type="SUPFAM" id="SSF56801">
    <property type="entry name" value="Acetyl-CoA synthetase-like"/>
    <property type="match status" value="1"/>
</dbReference>
<dbReference type="SUPFAM" id="SSF47336">
    <property type="entry name" value="ACP-like"/>
    <property type="match status" value="1"/>
</dbReference>
<keyword evidence="1" id="KW-0596">Phosphopantetheine</keyword>
<organism evidence="5 6">
    <name type="scientific">Endocarpon pusillum</name>
    <dbReference type="NCBI Taxonomy" id="364733"/>
    <lineage>
        <taxon>Eukaryota</taxon>
        <taxon>Fungi</taxon>
        <taxon>Dikarya</taxon>
        <taxon>Ascomycota</taxon>
        <taxon>Pezizomycotina</taxon>
        <taxon>Eurotiomycetes</taxon>
        <taxon>Chaetothyriomycetidae</taxon>
        <taxon>Verrucariales</taxon>
        <taxon>Verrucariaceae</taxon>
        <taxon>Endocarpon</taxon>
    </lineage>
</organism>
<dbReference type="Pfam" id="PF00501">
    <property type="entry name" value="AMP-binding"/>
    <property type="match status" value="1"/>
</dbReference>
<dbReference type="InterPro" id="IPR042099">
    <property type="entry name" value="ANL_N_sf"/>
</dbReference>
<dbReference type="InterPro" id="IPR045851">
    <property type="entry name" value="AMP-bd_C_sf"/>
</dbReference>
<dbReference type="PANTHER" id="PTHR24096:SF267">
    <property type="entry name" value="MALONATE--COA LIGASE ACSF3, MITOCHONDRIAL"/>
    <property type="match status" value="1"/>
</dbReference>
<dbReference type="GO" id="GO:0031177">
    <property type="term" value="F:phosphopantetheine binding"/>
    <property type="evidence" value="ECO:0007669"/>
    <property type="project" value="InterPro"/>
</dbReference>
<evidence type="ECO:0000259" key="4">
    <source>
        <dbReference type="PROSITE" id="PS50075"/>
    </source>
</evidence>
<dbReference type="SMART" id="SM00823">
    <property type="entry name" value="PKS_PP"/>
    <property type="match status" value="1"/>
</dbReference>
<feature type="domain" description="Carrier" evidence="4">
    <location>
        <begin position="341"/>
        <end position="417"/>
    </location>
</feature>
<dbReference type="PROSITE" id="PS50075">
    <property type="entry name" value="CARRIER"/>
    <property type="match status" value="1"/>
</dbReference>
<dbReference type="AlphaFoldDB" id="A0A8H7E2F2"/>